<accession>A0ABW2S9T1</accession>
<protein>
    <submittedName>
        <fullName evidence="11">Diguanylate cyclase</fullName>
        <ecNumber evidence="11">2.7.7.65</ecNumber>
    </submittedName>
</protein>
<dbReference type="InterPro" id="IPR052163">
    <property type="entry name" value="DGC-Regulatory_Protein"/>
</dbReference>
<organism evidence="11 12">
    <name type="scientific">Hydrogenophaga defluvii</name>
    <dbReference type="NCBI Taxonomy" id="249410"/>
    <lineage>
        <taxon>Bacteria</taxon>
        <taxon>Pseudomonadati</taxon>
        <taxon>Pseudomonadota</taxon>
        <taxon>Betaproteobacteria</taxon>
        <taxon>Burkholderiales</taxon>
        <taxon>Comamonadaceae</taxon>
        <taxon>Hydrogenophaga</taxon>
    </lineage>
</organism>
<evidence type="ECO:0000259" key="9">
    <source>
        <dbReference type="PROSITE" id="PS50113"/>
    </source>
</evidence>
<evidence type="ECO:0000259" key="8">
    <source>
        <dbReference type="PROSITE" id="PS50112"/>
    </source>
</evidence>
<dbReference type="Gene3D" id="3.30.450.20">
    <property type="entry name" value="PAS domain"/>
    <property type="match status" value="1"/>
</dbReference>
<dbReference type="PANTHER" id="PTHR46663:SF4">
    <property type="entry name" value="DIGUANYLATE CYCLASE DGCT-RELATED"/>
    <property type="match status" value="1"/>
</dbReference>
<feature type="transmembrane region" description="Helical" evidence="7">
    <location>
        <begin position="132"/>
        <end position="156"/>
    </location>
</feature>
<feature type="transmembrane region" description="Helical" evidence="7">
    <location>
        <begin position="102"/>
        <end position="120"/>
    </location>
</feature>
<feature type="transmembrane region" description="Helical" evidence="7">
    <location>
        <begin position="27"/>
        <end position="46"/>
    </location>
</feature>
<dbReference type="Pfam" id="PF00990">
    <property type="entry name" value="GGDEF"/>
    <property type="match status" value="1"/>
</dbReference>
<evidence type="ECO:0000313" key="11">
    <source>
        <dbReference type="EMBL" id="MFC7460257.1"/>
    </source>
</evidence>
<evidence type="ECO:0000313" key="12">
    <source>
        <dbReference type="Proteomes" id="UP001596457"/>
    </source>
</evidence>
<dbReference type="InterPro" id="IPR000700">
    <property type="entry name" value="PAS-assoc_C"/>
</dbReference>
<dbReference type="SMART" id="SM00267">
    <property type="entry name" value="GGDEF"/>
    <property type="match status" value="1"/>
</dbReference>
<keyword evidence="3 7" id="KW-0812">Transmembrane</keyword>
<dbReference type="InterPro" id="IPR001610">
    <property type="entry name" value="PAC"/>
</dbReference>
<dbReference type="PROSITE" id="PS50112">
    <property type="entry name" value="PAS"/>
    <property type="match status" value="1"/>
</dbReference>
<name>A0ABW2S9T1_9BURK</name>
<dbReference type="SUPFAM" id="SSF55073">
    <property type="entry name" value="Nucleotide cyclase"/>
    <property type="match status" value="1"/>
</dbReference>
<dbReference type="InterPro" id="IPR029787">
    <property type="entry name" value="Nucleotide_cyclase"/>
</dbReference>
<evidence type="ECO:0000256" key="1">
    <source>
        <dbReference type="ARBA" id="ARBA00004651"/>
    </source>
</evidence>
<dbReference type="Pfam" id="PF05231">
    <property type="entry name" value="MASE1"/>
    <property type="match status" value="1"/>
</dbReference>
<feature type="transmembrane region" description="Helical" evidence="7">
    <location>
        <begin position="232"/>
        <end position="251"/>
    </location>
</feature>
<feature type="transmembrane region" description="Helical" evidence="7">
    <location>
        <begin position="295"/>
        <end position="313"/>
    </location>
</feature>
<evidence type="ECO:0000256" key="6">
    <source>
        <dbReference type="SAM" id="Coils"/>
    </source>
</evidence>
<feature type="domain" description="GGDEF" evidence="10">
    <location>
        <begin position="504"/>
        <end position="639"/>
    </location>
</feature>
<dbReference type="PROSITE" id="PS50113">
    <property type="entry name" value="PAC"/>
    <property type="match status" value="1"/>
</dbReference>
<dbReference type="InterPro" id="IPR035965">
    <property type="entry name" value="PAS-like_dom_sf"/>
</dbReference>
<evidence type="ECO:0000256" key="7">
    <source>
        <dbReference type="SAM" id="Phobius"/>
    </source>
</evidence>
<dbReference type="NCBIfam" id="TIGR00254">
    <property type="entry name" value="GGDEF"/>
    <property type="match status" value="1"/>
</dbReference>
<feature type="transmembrane region" description="Helical" evidence="7">
    <location>
        <begin position="78"/>
        <end position="96"/>
    </location>
</feature>
<keyword evidence="11" id="KW-0548">Nucleotidyltransferase</keyword>
<feature type="transmembrane region" description="Helical" evidence="7">
    <location>
        <begin position="52"/>
        <end position="71"/>
    </location>
</feature>
<sequence length="639" mass="70169">MDSLLPPTHGFTPASNPRPHFWGLDALWARLLLVGVLYAATGWLSVRFTLSPGGPAMLWLPNAVVLAALLLSPRRQWGFFAALMVPVELLVDWGTYSPMQALGFATANILEVLVGAYAITRLCGRVFSVQRVVHVGWFVVLGAGLASGLSALLGALLHPQHPEGLGLWGHWLVWWLGDALGLMVLTPLLLDLWGSQLKSEHLHLLRSWRWWPETLLLIVLNLLVFGERCTGLGSPALSVVLVLPAVAWLALRHGTVGGAWASLWTAAIAIVLTAAESGPYASGNLPRSDLQLQEFLLAVVLSALGLGAFVLEARQRENALRLFQRAVEASDDSIAIADAQVDDFPVVYVNQKFLSSTGYRADEVLGHNCRFLSAHDRDQPGLHAVRQALQRAESVQVNLRNYRKNGELYWNQLTLAPVFSERGALTHFIGVQHDITDIKRTQDELLAAKHALETQNQELEDRVQERTHELELLSTTDPLTGARNRRYLMDQAALEIARAHRYGHPLSCLLFDIDHFKRVNDAHGHDVGDRVLIAICMAVQAMLRPADTLARYGGEEFVVLLPDTDVVQARYAGERIRKAMQDMPVPAPGLDTPLRVTVSVGVATLSVLHADADALFKAADTAMYQAKEGGRNRVVVAGE</sequence>
<keyword evidence="4 7" id="KW-1133">Transmembrane helix</keyword>
<dbReference type="InterPro" id="IPR007895">
    <property type="entry name" value="MASE1"/>
</dbReference>
<gene>
    <name evidence="11" type="ORF">ACFQU0_07415</name>
</gene>
<proteinExistence type="predicted"/>
<keyword evidence="12" id="KW-1185">Reference proteome</keyword>
<feature type="transmembrane region" description="Helical" evidence="7">
    <location>
        <begin position="210"/>
        <end position="226"/>
    </location>
</feature>
<comment type="caution">
    <text evidence="11">The sequence shown here is derived from an EMBL/GenBank/DDBJ whole genome shotgun (WGS) entry which is preliminary data.</text>
</comment>
<keyword evidence="5 7" id="KW-0472">Membrane</keyword>
<evidence type="ECO:0000256" key="4">
    <source>
        <dbReference type="ARBA" id="ARBA00022989"/>
    </source>
</evidence>
<dbReference type="EMBL" id="JBHTBZ010000016">
    <property type="protein sequence ID" value="MFC7460257.1"/>
    <property type="molecule type" value="Genomic_DNA"/>
</dbReference>
<dbReference type="NCBIfam" id="TIGR00229">
    <property type="entry name" value="sensory_box"/>
    <property type="match status" value="1"/>
</dbReference>
<dbReference type="InterPro" id="IPR000160">
    <property type="entry name" value="GGDEF_dom"/>
</dbReference>
<dbReference type="SMART" id="SM00086">
    <property type="entry name" value="PAC"/>
    <property type="match status" value="1"/>
</dbReference>
<evidence type="ECO:0000256" key="3">
    <source>
        <dbReference type="ARBA" id="ARBA00022692"/>
    </source>
</evidence>
<dbReference type="GO" id="GO:0052621">
    <property type="term" value="F:diguanylate cyclase activity"/>
    <property type="evidence" value="ECO:0007669"/>
    <property type="project" value="UniProtKB-EC"/>
</dbReference>
<feature type="transmembrane region" description="Helical" evidence="7">
    <location>
        <begin position="168"/>
        <end position="190"/>
    </location>
</feature>
<feature type="coiled-coil region" evidence="6">
    <location>
        <begin position="438"/>
        <end position="476"/>
    </location>
</feature>
<feature type="domain" description="PAS" evidence="8">
    <location>
        <begin position="319"/>
        <end position="396"/>
    </location>
</feature>
<comment type="subcellular location">
    <subcellularLocation>
        <location evidence="1">Cell membrane</location>
        <topology evidence="1">Multi-pass membrane protein</topology>
    </subcellularLocation>
</comment>
<dbReference type="PROSITE" id="PS50887">
    <property type="entry name" value="GGDEF"/>
    <property type="match status" value="1"/>
</dbReference>
<evidence type="ECO:0000256" key="5">
    <source>
        <dbReference type="ARBA" id="ARBA00023136"/>
    </source>
</evidence>
<dbReference type="InterPro" id="IPR043128">
    <property type="entry name" value="Rev_trsase/Diguanyl_cyclase"/>
</dbReference>
<dbReference type="CDD" id="cd00130">
    <property type="entry name" value="PAS"/>
    <property type="match status" value="1"/>
</dbReference>
<dbReference type="RefSeq" id="WP_382199540.1">
    <property type="nucleotide sequence ID" value="NZ_JBHTBZ010000016.1"/>
</dbReference>
<dbReference type="SMART" id="SM00091">
    <property type="entry name" value="PAS"/>
    <property type="match status" value="1"/>
</dbReference>
<feature type="transmembrane region" description="Helical" evidence="7">
    <location>
        <begin position="258"/>
        <end position="275"/>
    </location>
</feature>
<reference evidence="12" key="1">
    <citation type="journal article" date="2019" name="Int. J. Syst. Evol. Microbiol.">
        <title>The Global Catalogue of Microorganisms (GCM) 10K type strain sequencing project: providing services to taxonomists for standard genome sequencing and annotation.</title>
        <authorList>
            <consortium name="The Broad Institute Genomics Platform"/>
            <consortium name="The Broad Institute Genome Sequencing Center for Infectious Disease"/>
            <person name="Wu L."/>
            <person name="Ma J."/>
        </authorList>
    </citation>
    <scope>NUCLEOTIDE SEQUENCE [LARGE SCALE GENOMIC DNA]</scope>
    <source>
        <strain evidence="12">CCUG 53903</strain>
    </source>
</reference>
<dbReference type="PANTHER" id="PTHR46663">
    <property type="entry name" value="DIGUANYLATE CYCLASE DGCT-RELATED"/>
    <property type="match status" value="1"/>
</dbReference>
<keyword evidence="2" id="KW-1003">Cell membrane</keyword>
<evidence type="ECO:0000256" key="2">
    <source>
        <dbReference type="ARBA" id="ARBA00022475"/>
    </source>
</evidence>
<keyword evidence="6" id="KW-0175">Coiled coil</keyword>
<dbReference type="SUPFAM" id="SSF55785">
    <property type="entry name" value="PYP-like sensor domain (PAS domain)"/>
    <property type="match status" value="1"/>
</dbReference>
<dbReference type="Proteomes" id="UP001596457">
    <property type="component" value="Unassembled WGS sequence"/>
</dbReference>
<dbReference type="EC" id="2.7.7.65" evidence="11"/>
<evidence type="ECO:0000259" key="10">
    <source>
        <dbReference type="PROSITE" id="PS50887"/>
    </source>
</evidence>
<dbReference type="CDD" id="cd01949">
    <property type="entry name" value="GGDEF"/>
    <property type="match status" value="1"/>
</dbReference>
<dbReference type="Pfam" id="PF13426">
    <property type="entry name" value="PAS_9"/>
    <property type="match status" value="1"/>
</dbReference>
<dbReference type="Gene3D" id="3.30.70.270">
    <property type="match status" value="1"/>
</dbReference>
<keyword evidence="11" id="KW-0808">Transferase</keyword>
<feature type="domain" description="PAC" evidence="9">
    <location>
        <begin position="393"/>
        <end position="447"/>
    </location>
</feature>
<dbReference type="InterPro" id="IPR000014">
    <property type="entry name" value="PAS"/>
</dbReference>